<reference evidence="2" key="1">
    <citation type="submission" date="2019-09" db="EMBL/GenBank/DDBJ databases">
        <authorList>
            <person name="Needham M D."/>
        </authorList>
    </citation>
    <scope>NUCLEOTIDE SEQUENCE</scope>
</reference>
<dbReference type="EMBL" id="CABVLZ010000004">
    <property type="protein sequence ID" value="VVU95296.1"/>
    <property type="molecule type" value="Genomic_DNA"/>
</dbReference>
<keyword evidence="1" id="KW-1133">Transmembrane helix</keyword>
<feature type="transmembrane region" description="Helical" evidence="1">
    <location>
        <begin position="114"/>
        <end position="135"/>
    </location>
</feature>
<organism evidence="2">
    <name type="scientific">seawater metagenome</name>
    <dbReference type="NCBI Taxonomy" id="1561972"/>
    <lineage>
        <taxon>unclassified sequences</taxon>
        <taxon>metagenomes</taxon>
        <taxon>ecological metagenomes</taxon>
    </lineage>
</organism>
<protein>
    <submittedName>
        <fullName evidence="2">Uncharacterized protein</fullName>
    </submittedName>
</protein>
<gene>
    <name evidence="2" type="ORF">CPAV1605_1044</name>
</gene>
<sequence length="142" mass="17339">MLKRFIFYLFFLMLELFHLVLHLANFFNIYRFGNSQQPVSKYRLYFASDLLSGIASTIILRNYYHKSLYFLIIPYIFFHVDANLYFWNKNSILTNKFWDKIMKISTNKNNDMSFIYIIGVLDEILLRTIFIYLYIKILFLNF</sequence>
<accession>A0A5E8CJE7</accession>
<feature type="transmembrane region" description="Helical" evidence="1">
    <location>
        <begin position="7"/>
        <end position="30"/>
    </location>
</feature>
<evidence type="ECO:0000313" key="2">
    <source>
        <dbReference type="EMBL" id="VVU95296.1"/>
    </source>
</evidence>
<feature type="transmembrane region" description="Helical" evidence="1">
    <location>
        <begin position="67"/>
        <end position="87"/>
    </location>
</feature>
<proteinExistence type="predicted"/>
<name>A0A5E8CJE7_9ZZZZ</name>
<keyword evidence="1" id="KW-0472">Membrane</keyword>
<evidence type="ECO:0000256" key="1">
    <source>
        <dbReference type="SAM" id="Phobius"/>
    </source>
</evidence>
<keyword evidence="1" id="KW-0812">Transmembrane</keyword>
<dbReference type="AlphaFoldDB" id="A0A5E8CJE7"/>